<dbReference type="Gene3D" id="2.30.30.40">
    <property type="entry name" value="SH3 Domains"/>
    <property type="match status" value="1"/>
</dbReference>
<keyword evidence="1" id="KW-1133">Transmembrane helix</keyword>
<gene>
    <name evidence="2" type="ORF">BDK51DRAFT_34957</name>
</gene>
<proteinExistence type="predicted"/>
<dbReference type="EMBL" id="KZ995787">
    <property type="protein sequence ID" value="RKO89980.1"/>
    <property type="molecule type" value="Genomic_DNA"/>
</dbReference>
<dbReference type="Proteomes" id="UP000269721">
    <property type="component" value="Unassembled WGS sequence"/>
</dbReference>
<keyword evidence="1" id="KW-0812">Transmembrane</keyword>
<accession>A0A4P9WG25</accession>
<organism evidence="2 3">
    <name type="scientific">Blyttiomyces helicus</name>
    <dbReference type="NCBI Taxonomy" id="388810"/>
    <lineage>
        <taxon>Eukaryota</taxon>
        <taxon>Fungi</taxon>
        <taxon>Fungi incertae sedis</taxon>
        <taxon>Chytridiomycota</taxon>
        <taxon>Chytridiomycota incertae sedis</taxon>
        <taxon>Chytridiomycetes</taxon>
        <taxon>Chytridiomycetes incertae sedis</taxon>
        <taxon>Blyttiomyces</taxon>
    </lineage>
</organism>
<evidence type="ECO:0008006" key="4">
    <source>
        <dbReference type="Google" id="ProtNLM"/>
    </source>
</evidence>
<dbReference type="OrthoDB" id="5340910at2759"/>
<evidence type="ECO:0000256" key="1">
    <source>
        <dbReference type="SAM" id="Phobius"/>
    </source>
</evidence>
<dbReference type="InterPro" id="IPR015915">
    <property type="entry name" value="Kelch-typ_b-propeller"/>
</dbReference>
<evidence type="ECO:0000313" key="2">
    <source>
        <dbReference type="EMBL" id="RKO89980.1"/>
    </source>
</evidence>
<sequence>MVRKSYQPRREKMRYVEIIVTVTAVRTSYTKVLPKPLPTPFVQYLTDTNRRPLNKLTPNRVAATVYTSPTGAEQPGSVNLFFITKLGQTGTGLLNFCHIRNTDPTAAMPALQSMALYTFLEAAKAYPGPCMETCGSSRPPLVRGLILQQNGAVPNQPVARYGGGAAGVGRFFVIAGGWDVKGNRFDPSFHYFDTVSQIWQTNSTGVDLNTLLPPIPSASTQVTNIPPLSAPGTDLSTSSSSGIPVGAIAGGVAGGIVILCIVAWFLLLCRWSRKGSPPALSEVPANPSQPHPEVPLTALATEPVPDVLPPAYDGHLVVFEEIPAEVARSPTSESPLFLIPAAAGSSSSTSSQSTKTYRGLCSFTPRKEDEIAIKLGDTIIVKSLPPRLRHCRAGPPRTRILSHFGKGAGQAAINLGADQERGSNVFMHIFSGGWALAINVTDSTEGLVPVSAIDVGKDFENLPPGPVGDSR</sequence>
<name>A0A4P9WG25_9FUNG</name>
<dbReference type="SUPFAM" id="SSF117281">
    <property type="entry name" value="Kelch motif"/>
    <property type="match status" value="1"/>
</dbReference>
<keyword evidence="1" id="KW-0472">Membrane</keyword>
<dbReference type="SUPFAM" id="SSF50044">
    <property type="entry name" value="SH3-domain"/>
    <property type="match status" value="1"/>
</dbReference>
<evidence type="ECO:0000313" key="3">
    <source>
        <dbReference type="Proteomes" id="UP000269721"/>
    </source>
</evidence>
<feature type="transmembrane region" description="Helical" evidence="1">
    <location>
        <begin position="245"/>
        <end position="267"/>
    </location>
</feature>
<dbReference type="AlphaFoldDB" id="A0A4P9WG25"/>
<reference evidence="3" key="1">
    <citation type="journal article" date="2018" name="Nat. Microbiol.">
        <title>Leveraging single-cell genomics to expand the fungal tree of life.</title>
        <authorList>
            <person name="Ahrendt S.R."/>
            <person name="Quandt C.A."/>
            <person name="Ciobanu D."/>
            <person name="Clum A."/>
            <person name="Salamov A."/>
            <person name="Andreopoulos B."/>
            <person name="Cheng J.F."/>
            <person name="Woyke T."/>
            <person name="Pelin A."/>
            <person name="Henrissat B."/>
            <person name="Reynolds N.K."/>
            <person name="Benny G.L."/>
            <person name="Smith M.E."/>
            <person name="James T.Y."/>
            <person name="Grigoriev I.V."/>
        </authorList>
    </citation>
    <scope>NUCLEOTIDE SEQUENCE [LARGE SCALE GENOMIC DNA]</scope>
</reference>
<protein>
    <recommendedName>
        <fullName evidence="4">SH3 domain-containing protein</fullName>
    </recommendedName>
</protein>
<keyword evidence="3" id="KW-1185">Reference proteome</keyword>
<dbReference type="InterPro" id="IPR036028">
    <property type="entry name" value="SH3-like_dom_sf"/>
</dbReference>